<dbReference type="InterPro" id="IPR050765">
    <property type="entry name" value="Riboflavin_Biosynth_HTPR"/>
</dbReference>
<reference evidence="5 6" key="1">
    <citation type="journal article" date="2016" name="Antonie Van Leeuwenhoek">
        <title>Nocardia donostiensis sp. nov., isolated from human respiratory specimens.</title>
        <authorList>
            <person name="Ercibengoa M."/>
            <person name="Bell M."/>
            <person name="Marimon J.M."/>
            <person name="Humrighouse B."/>
            <person name="Klenk H.P."/>
            <person name="Potter G."/>
            <person name="Perez-Trallero E."/>
        </authorList>
    </citation>
    <scope>NUCLEOTIDE SEQUENCE [LARGE SCALE GENOMIC DNA]</scope>
    <source>
        <strain evidence="5 6">X1655</strain>
    </source>
</reference>
<dbReference type="OrthoDB" id="5243299at2"/>
<evidence type="ECO:0000313" key="5">
    <source>
        <dbReference type="EMBL" id="ONM47722.1"/>
    </source>
</evidence>
<dbReference type="Gene3D" id="3.40.430.10">
    <property type="entry name" value="Dihydrofolate Reductase, subunit A"/>
    <property type="match status" value="1"/>
</dbReference>
<dbReference type="PANTHER" id="PTHR38011">
    <property type="entry name" value="DIHYDROFOLATE REDUCTASE FAMILY PROTEIN (AFU_ORTHOLOGUE AFUA_8G06820)"/>
    <property type="match status" value="1"/>
</dbReference>
<evidence type="ECO:0000256" key="2">
    <source>
        <dbReference type="ARBA" id="ARBA00022857"/>
    </source>
</evidence>
<keyword evidence="3" id="KW-0560">Oxidoreductase</keyword>
<keyword evidence="2" id="KW-0521">NADP</keyword>
<evidence type="ECO:0000256" key="3">
    <source>
        <dbReference type="ARBA" id="ARBA00023002"/>
    </source>
</evidence>
<dbReference type="RefSeq" id="WP_077117853.1">
    <property type="nucleotide sequence ID" value="NZ_MUKP01000005.1"/>
</dbReference>
<dbReference type="Pfam" id="PF01872">
    <property type="entry name" value="RibD_C"/>
    <property type="match status" value="1"/>
</dbReference>
<feature type="domain" description="Bacterial bifunctional deaminase-reductase C-terminal" evidence="4">
    <location>
        <begin position="31"/>
        <end position="246"/>
    </location>
</feature>
<dbReference type="EMBL" id="MUMY01000013">
    <property type="protein sequence ID" value="ONM47722.1"/>
    <property type="molecule type" value="Genomic_DNA"/>
</dbReference>
<evidence type="ECO:0000313" key="6">
    <source>
        <dbReference type="Proteomes" id="UP000188836"/>
    </source>
</evidence>
<evidence type="ECO:0000256" key="1">
    <source>
        <dbReference type="ARBA" id="ARBA00005104"/>
    </source>
</evidence>
<name>A0A1V2TDX5_9NOCA</name>
<sequence length="253" mass="26783">MQRIPNATQLTGLGDEDLAQLYAYPAGLDRPWVRANFVSSIDGAATSDGTTSGLGSPADKRVYDLLRDLADVVLVGAGTVRAENYAGARTDSGRRRALFDRGFGGHRDGAPPPIAVVTASCALDPDARLCTETGTPPLIITTAAAPADRKQRLVAAGAEVIEAGELAVSARSILDTLAARGLRRVLCEGGPHLFGELVADGAVDELCLTITPLLVGGTAPRISVWHEQFRMAMRRAHIVFDDDGTILTRWVRS</sequence>
<dbReference type="GO" id="GO:0009231">
    <property type="term" value="P:riboflavin biosynthetic process"/>
    <property type="evidence" value="ECO:0007669"/>
    <property type="project" value="InterPro"/>
</dbReference>
<dbReference type="Proteomes" id="UP000188836">
    <property type="component" value="Unassembled WGS sequence"/>
</dbReference>
<dbReference type="GO" id="GO:0008703">
    <property type="term" value="F:5-amino-6-(5-phosphoribosylamino)uracil reductase activity"/>
    <property type="evidence" value="ECO:0007669"/>
    <property type="project" value="InterPro"/>
</dbReference>
<dbReference type="NCBIfam" id="NF010664">
    <property type="entry name" value="PRK14059.1-2"/>
    <property type="match status" value="1"/>
</dbReference>
<dbReference type="AlphaFoldDB" id="A0A1V2TDX5"/>
<organism evidence="5 6">
    <name type="scientific">Nocardia donostiensis</name>
    <dbReference type="NCBI Taxonomy" id="1538463"/>
    <lineage>
        <taxon>Bacteria</taxon>
        <taxon>Bacillati</taxon>
        <taxon>Actinomycetota</taxon>
        <taxon>Actinomycetes</taxon>
        <taxon>Mycobacteriales</taxon>
        <taxon>Nocardiaceae</taxon>
        <taxon>Nocardia</taxon>
    </lineage>
</organism>
<dbReference type="STRING" id="1538463.B0T36_18095"/>
<accession>A0A1V2TDX5</accession>
<comment type="pathway">
    <text evidence="1">Cofactor biosynthesis; riboflavin biosynthesis.</text>
</comment>
<dbReference type="SUPFAM" id="SSF53597">
    <property type="entry name" value="Dihydrofolate reductase-like"/>
    <property type="match status" value="1"/>
</dbReference>
<dbReference type="InterPro" id="IPR024072">
    <property type="entry name" value="DHFR-like_dom_sf"/>
</dbReference>
<protein>
    <recommendedName>
        <fullName evidence="4">Bacterial bifunctional deaminase-reductase C-terminal domain-containing protein</fullName>
    </recommendedName>
</protein>
<gene>
    <name evidence="5" type="ORF">B0T46_15760</name>
</gene>
<keyword evidence="6" id="KW-1185">Reference proteome</keyword>
<dbReference type="InterPro" id="IPR002734">
    <property type="entry name" value="RibDG_C"/>
</dbReference>
<dbReference type="PANTHER" id="PTHR38011:SF7">
    <property type="entry name" value="2,5-DIAMINO-6-RIBOSYLAMINO-4(3H)-PYRIMIDINONE 5'-PHOSPHATE REDUCTASE"/>
    <property type="match status" value="1"/>
</dbReference>
<comment type="caution">
    <text evidence="5">The sequence shown here is derived from an EMBL/GenBank/DDBJ whole genome shotgun (WGS) entry which is preliminary data.</text>
</comment>
<proteinExistence type="predicted"/>
<evidence type="ECO:0000259" key="4">
    <source>
        <dbReference type="Pfam" id="PF01872"/>
    </source>
</evidence>